<name>A0A0H5Q302_9ZZZZ</name>
<proteinExistence type="predicted"/>
<protein>
    <recommendedName>
        <fullName evidence="2">Toxin-antitoxin system, toxin component, RelE family</fullName>
    </recommendedName>
</protein>
<dbReference type="EMBL" id="LN853609">
    <property type="protein sequence ID" value="CRY96268.1"/>
    <property type="molecule type" value="Genomic_DNA"/>
</dbReference>
<organism evidence="1">
    <name type="scientific">uncultured prokaryote</name>
    <dbReference type="NCBI Taxonomy" id="198431"/>
    <lineage>
        <taxon>unclassified sequences</taxon>
        <taxon>environmental samples</taxon>
    </lineage>
</organism>
<reference evidence="1" key="1">
    <citation type="submission" date="2015-06" db="EMBL/GenBank/DDBJ databases">
        <authorList>
            <person name="Joergensen T."/>
        </authorList>
    </citation>
    <scope>NUCLEOTIDE SEQUENCE</scope>
    <source>
        <plasmid evidence="1">pRGFK1025</plasmid>
    </source>
</reference>
<dbReference type="AlphaFoldDB" id="A0A0H5Q302"/>
<keyword evidence="1" id="KW-0614">Plasmid</keyword>
<evidence type="ECO:0000313" key="1">
    <source>
        <dbReference type="EMBL" id="CRY96268.1"/>
    </source>
</evidence>
<accession>A0A0H5Q302</accession>
<dbReference type="InterPro" id="IPR009241">
    <property type="entry name" value="HigB-like"/>
</dbReference>
<dbReference type="Pfam" id="PF05973">
    <property type="entry name" value="Gp49"/>
    <property type="match status" value="1"/>
</dbReference>
<evidence type="ECO:0008006" key="2">
    <source>
        <dbReference type="Google" id="ProtNLM"/>
    </source>
</evidence>
<sequence length="120" mass="14336">MHKIHFYRDRNGKEPVLEYLRELSQKKDKDSRIKAHKINDYIEILSQYGTQAGEPYIKHLDGEIWELRPLRDRILFVAWHNGSYVLLHSFMKKTQKTPAREIAQAKRELADLIERGFDDE</sequence>
<reference evidence="1" key="2">
    <citation type="submission" date="2015-07" db="EMBL/GenBank/DDBJ databases">
        <title>Plasmids, circular viruses and viroids from rat gut.</title>
        <authorList>
            <person name="Jorgensen T.J."/>
            <person name="Hansen M.A."/>
            <person name="Xu Z."/>
            <person name="Tabak M.A."/>
            <person name="Sorensen S.J."/>
            <person name="Hansen L.H."/>
        </authorList>
    </citation>
    <scope>NUCLEOTIDE SEQUENCE</scope>
    <source>
        <plasmid evidence="1">pRGFK1025</plasmid>
    </source>
</reference>
<geneLocation type="plasmid" evidence="1">
    <name>pRGFK1025</name>
</geneLocation>